<evidence type="ECO:0000313" key="1">
    <source>
        <dbReference type="EMBL" id="GAD87036.1"/>
    </source>
</evidence>
<dbReference type="EMBL" id="BAFO02000034">
    <property type="protein sequence ID" value="GAD87036.1"/>
    <property type="molecule type" value="Genomic_DNA"/>
</dbReference>
<dbReference type="Pfam" id="PF26327">
    <property type="entry name" value="LpqS"/>
    <property type="match status" value="1"/>
</dbReference>
<dbReference type="Proteomes" id="UP000017048">
    <property type="component" value="Unassembled WGS sequence"/>
</dbReference>
<protein>
    <submittedName>
        <fullName evidence="1">Uncharacterized protein</fullName>
    </submittedName>
</protein>
<keyword evidence="2" id="KW-1185">Reference proteome</keyword>
<proteinExistence type="predicted"/>
<evidence type="ECO:0000313" key="2">
    <source>
        <dbReference type="Proteomes" id="UP000017048"/>
    </source>
</evidence>
<comment type="caution">
    <text evidence="1">The sequence shown here is derived from an EMBL/GenBank/DDBJ whole genome shotgun (WGS) entry which is preliminary data.</text>
</comment>
<gene>
    <name evidence="1" type="ORF">NCAST_34_01640</name>
</gene>
<sequence>MRVPGMWCAVVLILVGVVLASGIADCRLLESRDIVATGHRHLVVDPSESDAITESACRHTDLDGGSTHCSYNGVRADAVLTRTDETGPGMLDQVDPLFGTDPWPTPQLRGPPRSSTVRVQSGPERLIRICIRRC</sequence>
<dbReference type="InterPro" id="IPR058714">
    <property type="entry name" value="LpqS"/>
</dbReference>
<accession>U5EKW6</accession>
<organism evidence="1 2">
    <name type="scientific">Nocardia asteroides NBRC 15531</name>
    <dbReference type="NCBI Taxonomy" id="1110697"/>
    <lineage>
        <taxon>Bacteria</taxon>
        <taxon>Bacillati</taxon>
        <taxon>Actinomycetota</taxon>
        <taxon>Actinomycetes</taxon>
        <taxon>Mycobacteriales</taxon>
        <taxon>Nocardiaceae</taxon>
        <taxon>Nocardia</taxon>
    </lineage>
</organism>
<dbReference type="AlphaFoldDB" id="U5EKW6"/>
<name>U5EKW6_NOCAS</name>
<reference evidence="1 2" key="1">
    <citation type="journal article" date="2014" name="BMC Genomics">
        <title>Genome based analysis of type-I polyketide synthase and nonribosomal peptide synthetase gene clusters in seven strains of five representative Nocardia species.</title>
        <authorList>
            <person name="Komaki H."/>
            <person name="Ichikawa N."/>
            <person name="Hosoyama A."/>
            <person name="Takahashi-Nakaguchi A."/>
            <person name="Matsuzawa T."/>
            <person name="Suzuki K."/>
            <person name="Fujita N."/>
            <person name="Gonoi T."/>
        </authorList>
    </citation>
    <scope>NUCLEOTIDE SEQUENCE [LARGE SCALE GENOMIC DNA]</scope>
    <source>
        <strain evidence="1 2">NBRC 15531</strain>
    </source>
</reference>